<proteinExistence type="predicted"/>
<dbReference type="SUPFAM" id="SSF53474">
    <property type="entry name" value="alpha/beta-Hydrolases"/>
    <property type="match status" value="1"/>
</dbReference>
<dbReference type="EMBL" id="JACGCI010000097">
    <property type="protein sequence ID" value="KAF6745998.1"/>
    <property type="molecule type" value="Genomic_DNA"/>
</dbReference>
<name>A0A8H6LW10_9AGAR</name>
<evidence type="ECO:0000313" key="2">
    <source>
        <dbReference type="Proteomes" id="UP000521943"/>
    </source>
</evidence>
<sequence>MSSPSRELRTISVGKAGAHLAYLDSGAPMAGEYTTIFTVHGLAFSSYVFTKILDIAPAHGIRVVCINRRDYPGSSPLSQQDIKTLEGGTDQEKADYLSNRGLEILEFIDKFAQQERLPTIRTGKTGGFALLDGLLESPMHSLQLRTHNCWMVPLSSDYFHNSGRLSSKIPPTMALGMPGPCESSGSLLQTQASRTIRNLQPQSHG</sequence>
<dbReference type="Proteomes" id="UP000521943">
    <property type="component" value="Unassembled WGS sequence"/>
</dbReference>
<keyword evidence="2" id="KW-1185">Reference proteome</keyword>
<dbReference type="AlphaFoldDB" id="A0A8H6LW10"/>
<comment type="caution">
    <text evidence="1">The sequence shown here is derived from an EMBL/GenBank/DDBJ whole genome shotgun (WGS) entry which is preliminary data.</text>
</comment>
<protein>
    <recommendedName>
        <fullName evidence="3">AB hydrolase-1 domain-containing protein</fullName>
    </recommendedName>
</protein>
<evidence type="ECO:0008006" key="3">
    <source>
        <dbReference type="Google" id="ProtNLM"/>
    </source>
</evidence>
<dbReference type="OrthoDB" id="5311491at2759"/>
<dbReference type="Gene3D" id="3.40.50.1820">
    <property type="entry name" value="alpha/beta hydrolase"/>
    <property type="match status" value="1"/>
</dbReference>
<gene>
    <name evidence="1" type="ORF">DFP72DRAFT_640877</name>
</gene>
<organism evidence="1 2">
    <name type="scientific">Ephemerocybe angulata</name>
    <dbReference type="NCBI Taxonomy" id="980116"/>
    <lineage>
        <taxon>Eukaryota</taxon>
        <taxon>Fungi</taxon>
        <taxon>Dikarya</taxon>
        <taxon>Basidiomycota</taxon>
        <taxon>Agaricomycotina</taxon>
        <taxon>Agaricomycetes</taxon>
        <taxon>Agaricomycetidae</taxon>
        <taxon>Agaricales</taxon>
        <taxon>Agaricineae</taxon>
        <taxon>Psathyrellaceae</taxon>
        <taxon>Ephemerocybe</taxon>
    </lineage>
</organism>
<dbReference type="InterPro" id="IPR029058">
    <property type="entry name" value="AB_hydrolase_fold"/>
</dbReference>
<reference evidence="1 2" key="1">
    <citation type="submission" date="2020-07" db="EMBL/GenBank/DDBJ databases">
        <title>Comparative genomics of pyrophilous fungi reveals a link between fire events and developmental genes.</title>
        <authorList>
            <consortium name="DOE Joint Genome Institute"/>
            <person name="Steindorff A.S."/>
            <person name="Carver A."/>
            <person name="Calhoun S."/>
            <person name="Stillman K."/>
            <person name="Liu H."/>
            <person name="Lipzen A."/>
            <person name="Pangilinan J."/>
            <person name="Labutti K."/>
            <person name="Bruns T.D."/>
            <person name="Grigoriev I.V."/>
        </authorList>
    </citation>
    <scope>NUCLEOTIDE SEQUENCE [LARGE SCALE GENOMIC DNA]</scope>
    <source>
        <strain evidence="1 2">CBS 144469</strain>
    </source>
</reference>
<evidence type="ECO:0000313" key="1">
    <source>
        <dbReference type="EMBL" id="KAF6745998.1"/>
    </source>
</evidence>
<accession>A0A8H6LW10</accession>